<evidence type="ECO:0000259" key="2">
    <source>
        <dbReference type="Pfam" id="PF13472"/>
    </source>
</evidence>
<dbReference type="InterPro" id="IPR051532">
    <property type="entry name" value="Ester_Hydrolysis_Enzymes"/>
</dbReference>
<dbReference type="Pfam" id="PF13472">
    <property type="entry name" value="Lipase_GDSL_2"/>
    <property type="match status" value="1"/>
</dbReference>
<dbReference type="PANTHER" id="PTHR30383:SF24">
    <property type="entry name" value="THIOESTERASE 1_PROTEASE 1_LYSOPHOSPHOLIPASE L1"/>
    <property type="match status" value="1"/>
</dbReference>
<dbReference type="Gene3D" id="3.40.50.1110">
    <property type="entry name" value="SGNH hydrolase"/>
    <property type="match status" value="1"/>
</dbReference>
<evidence type="ECO:0000256" key="1">
    <source>
        <dbReference type="SAM" id="SignalP"/>
    </source>
</evidence>
<accession>A0A7X1KNT1</accession>
<dbReference type="AlphaFoldDB" id="A0A7X1KNT1"/>
<organism evidence="3 4">
    <name type="scientific">Novosphingobium piscinae</name>
    <dbReference type="NCBI Taxonomy" id="1507448"/>
    <lineage>
        <taxon>Bacteria</taxon>
        <taxon>Pseudomonadati</taxon>
        <taxon>Pseudomonadota</taxon>
        <taxon>Alphaproteobacteria</taxon>
        <taxon>Sphingomonadales</taxon>
        <taxon>Sphingomonadaceae</taxon>
        <taxon>Novosphingobium</taxon>
    </lineage>
</organism>
<evidence type="ECO:0000313" key="3">
    <source>
        <dbReference type="EMBL" id="MBC2667962.1"/>
    </source>
</evidence>
<evidence type="ECO:0000313" key="4">
    <source>
        <dbReference type="Proteomes" id="UP000551327"/>
    </source>
</evidence>
<dbReference type="InterPro" id="IPR036514">
    <property type="entry name" value="SGNH_hydro_sf"/>
</dbReference>
<dbReference type="PROSITE" id="PS51257">
    <property type="entry name" value="PROKAR_LIPOPROTEIN"/>
    <property type="match status" value="1"/>
</dbReference>
<dbReference type="Proteomes" id="UP000551327">
    <property type="component" value="Unassembled WGS sequence"/>
</dbReference>
<feature type="chain" id="PRO_5030680928" evidence="1">
    <location>
        <begin position="21"/>
        <end position="232"/>
    </location>
</feature>
<dbReference type="InterPro" id="IPR013830">
    <property type="entry name" value="SGNH_hydro"/>
</dbReference>
<keyword evidence="1" id="KW-0732">Signal</keyword>
<name>A0A7X1KNT1_9SPHN</name>
<dbReference type="EMBL" id="JACLAX010000002">
    <property type="protein sequence ID" value="MBC2667962.1"/>
    <property type="molecule type" value="Genomic_DNA"/>
</dbReference>
<protein>
    <submittedName>
        <fullName evidence="3">Arylesterase</fullName>
    </submittedName>
</protein>
<feature type="signal peptide" evidence="1">
    <location>
        <begin position="1"/>
        <end position="20"/>
    </location>
</feature>
<reference evidence="3 4" key="1">
    <citation type="submission" date="2020-08" db="EMBL/GenBank/DDBJ databases">
        <title>The genome sequence of type strain Novosphingobium piscinae KCTC 42194.</title>
        <authorList>
            <person name="Liu Y."/>
        </authorList>
    </citation>
    <scope>NUCLEOTIDE SEQUENCE [LARGE SCALE GENOMIC DNA]</scope>
    <source>
        <strain evidence="3 4">KCTC 42194</strain>
    </source>
</reference>
<dbReference type="CDD" id="cd01822">
    <property type="entry name" value="Lysophospholipase_L1_like"/>
    <property type="match status" value="1"/>
</dbReference>
<dbReference type="RefSeq" id="WP_185677862.1">
    <property type="nucleotide sequence ID" value="NZ_JACLAX010000002.1"/>
</dbReference>
<dbReference type="SUPFAM" id="SSF52266">
    <property type="entry name" value="SGNH hydrolase"/>
    <property type="match status" value="1"/>
</dbReference>
<gene>
    <name evidence="3" type="ORF">H7F53_02235</name>
</gene>
<keyword evidence="4" id="KW-1185">Reference proteome</keyword>
<feature type="domain" description="SGNH hydrolase-type esterase" evidence="2">
    <location>
        <begin position="51"/>
        <end position="213"/>
    </location>
</feature>
<comment type="caution">
    <text evidence="3">The sequence shown here is derived from an EMBL/GenBank/DDBJ whole genome shotgun (WGS) entry which is preliminary data.</text>
</comment>
<dbReference type="GO" id="GO:0004622">
    <property type="term" value="F:phosphatidylcholine lysophospholipase activity"/>
    <property type="evidence" value="ECO:0007669"/>
    <property type="project" value="TreeGrafter"/>
</dbReference>
<sequence>MYRLVSLLALAALAACSRGAPPVPEPGASSPAAVEAPALPPVMGPERRILAVGDSLFAGYGLASPAESYPARLEAALRARGINARIANAGVSGDTSGAGAERFAFVLKSQPRKPDLILLEFGGNDVLRALPPEQTRANLDRMLAEARAQGVPVVLMGLLAPPNLGPDYKARFEPIYPALAKQYGARLVPFFLAPVIGKPDLIQDDHIHPNARGVDEIVAASVEQVAGALPRS</sequence>
<proteinExistence type="predicted"/>
<dbReference type="PANTHER" id="PTHR30383">
    <property type="entry name" value="THIOESTERASE 1/PROTEASE 1/LYSOPHOSPHOLIPASE L1"/>
    <property type="match status" value="1"/>
</dbReference>